<reference evidence="2 3" key="1">
    <citation type="submission" date="2019-07" db="EMBL/GenBank/DDBJ databases">
        <title>Complete Genome Sequence of Leptotrichia goodfellowii Strain JCM 16774.</title>
        <authorList>
            <person name="Watanabe S."/>
            <person name="Cui L."/>
        </authorList>
    </citation>
    <scope>NUCLEOTIDE SEQUENCE [LARGE SCALE GENOMIC DNA]</scope>
    <source>
        <strain evidence="2 3">JCM16774</strain>
    </source>
</reference>
<evidence type="ECO:0000313" key="2">
    <source>
        <dbReference type="EMBL" id="BBM36006.1"/>
    </source>
</evidence>
<feature type="transmembrane region" description="Helical" evidence="1">
    <location>
        <begin position="89"/>
        <end position="109"/>
    </location>
</feature>
<sequence length="298" mass="35018">MEKIIRKSWYVIYLLLLGRNIQLLSNGYSNKLTGVLLLANALSCIIFCLFIILKTKRYNVYVINLILGFSLFYTKYSGYRDLNKNFNRIVILIYMLSLIIQILIFLFFYHRKKKNTKISGLIILSVLIGMIFLEFLNKFYWESKKIFYSTHITKIKDEEEMVEIIKRMPAVSSVYLSENEGESEKSYGEVSYYLSYLKEFSEKSDKIIVVSLKTSIDNDSLNLLTEKIIGYLKLVGAEKEKIMLYIVDDRDKKEEVRVYRIESSHFEIKYEREYSVVAGSVIEIIIASVIKLMKRTIQ</sequence>
<dbReference type="OrthoDB" id="81915at2"/>
<gene>
    <name evidence="2" type="ORF">JCM16774_0938</name>
</gene>
<dbReference type="KEGG" id="lgo:JCM16774_0938"/>
<evidence type="ECO:0000256" key="1">
    <source>
        <dbReference type="SAM" id="Phobius"/>
    </source>
</evidence>
<dbReference type="Proteomes" id="UP000321606">
    <property type="component" value="Chromosome"/>
</dbReference>
<keyword evidence="1" id="KW-0812">Transmembrane</keyword>
<proteinExistence type="predicted"/>
<name>A0A510JAA0_9FUSO</name>
<feature type="transmembrane region" description="Helical" evidence="1">
    <location>
        <begin position="121"/>
        <end position="141"/>
    </location>
</feature>
<dbReference type="EMBL" id="AP019822">
    <property type="protein sequence ID" value="BBM36006.1"/>
    <property type="molecule type" value="Genomic_DNA"/>
</dbReference>
<feature type="transmembrane region" description="Helical" evidence="1">
    <location>
        <begin position="60"/>
        <end position="77"/>
    </location>
</feature>
<accession>A0A510JAA0</accession>
<keyword evidence="1" id="KW-0472">Membrane</keyword>
<dbReference type="RefSeq" id="WP_026737419.1">
    <property type="nucleotide sequence ID" value="NZ_AP019822.1"/>
</dbReference>
<protein>
    <submittedName>
        <fullName evidence="2">Uncharacterized protein</fullName>
    </submittedName>
</protein>
<organism evidence="2 3">
    <name type="scientific">Pseudoleptotrichia goodfellowii</name>
    <dbReference type="NCBI Taxonomy" id="157692"/>
    <lineage>
        <taxon>Bacteria</taxon>
        <taxon>Fusobacteriati</taxon>
        <taxon>Fusobacteriota</taxon>
        <taxon>Fusobacteriia</taxon>
        <taxon>Fusobacteriales</taxon>
        <taxon>Leptotrichiaceae</taxon>
        <taxon>Pseudoleptotrichia</taxon>
    </lineage>
</organism>
<dbReference type="STRING" id="714315.GCA_000516535_00930"/>
<feature type="transmembrane region" description="Helical" evidence="1">
    <location>
        <begin position="34"/>
        <end position="53"/>
    </location>
</feature>
<dbReference type="AlphaFoldDB" id="A0A510JAA0"/>
<feature type="transmembrane region" description="Helical" evidence="1">
    <location>
        <begin position="9"/>
        <end position="28"/>
    </location>
</feature>
<evidence type="ECO:0000313" key="3">
    <source>
        <dbReference type="Proteomes" id="UP000321606"/>
    </source>
</evidence>
<keyword evidence="1" id="KW-1133">Transmembrane helix</keyword>